<dbReference type="EMBL" id="JACIIX010000015">
    <property type="protein sequence ID" value="MBB6211991.1"/>
    <property type="molecule type" value="Genomic_DNA"/>
</dbReference>
<name>A0A7W9ZIC4_NOVIT</name>
<organism evidence="2 3">
    <name type="scientific">Novispirillum itersonii</name>
    <name type="common">Aquaspirillum itersonii</name>
    <dbReference type="NCBI Taxonomy" id="189"/>
    <lineage>
        <taxon>Bacteria</taxon>
        <taxon>Pseudomonadati</taxon>
        <taxon>Pseudomonadota</taxon>
        <taxon>Alphaproteobacteria</taxon>
        <taxon>Rhodospirillales</taxon>
        <taxon>Novispirillaceae</taxon>
        <taxon>Novispirillum</taxon>
    </lineage>
</organism>
<keyword evidence="1" id="KW-0812">Transmembrane</keyword>
<proteinExistence type="predicted"/>
<sequence length="84" mass="9488">MIIIDFLEKIAAIVSPPGSLHEEIITALFGWSSGAFIATGLIVKLIFQSQNSDLILEIGISLLFSAIIRDFYRIYKIHKERKRP</sequence>
<comment type="caution">
    <text evidence="2">The sequence shown here is derived from an EMBL/GenBank/DDBJ whole genome shotgun (WGS) entry which is preliminary data.</text>
</comment>
<evidence type="ECO:0000313" key="3">
    <source>
        <dbReference type="Proteomes" id="UP000544872"/>
    </source>
</evidence>
<accession>A0A7W9ZIC4</accession>
<dbReference type="AlphaFoldDB" id="A0A7W9ZIC4"/>
<feature type="transmembrane region" description="Helical" evidence="1">
    <location>
        <begin position="24"/>
        <end position="47"/>
    </location>
</feature>
<evidence type="ECO:0000256" key="1">
    <source>
        <dbReference type="SAM" id="Phobius"/>
    </source>
</evidence>
<keyword evidence="1" id="KW-0472">Membrane</keyword>
<keyword evidence="1" id="KW-1133">Transmembrane helix</keyword>
<gene>
    <name evidence="2" type="ORF">FHS48_003437</name>
</gene>
<protein>
    <submittedName>
        <fullName evidence="2">Uncharacterized protein</fullName>
    </submittedName>
</protein>
<reference evidence="2 3" key="1">
    <citation type="submission" date="2020-08" db="EMBL/GenBank/DDBJ databases">
        <title>Genomic Encyclopedia of Type Strains, Phase IV (KMG-IV): sequencing the most valuable type-strain genomes for metagenomic binning, comparative biology and taxonomic classification.</title>
        <authorList>
            <person name="Goeker M."/>
        </authorList>
    </citation>
    <scope>NUCLEOTIDE SEQUENCE [LARGE SCALE GENOMIC DNA]</scope>
    <source>
        <strain evidence="2 3">DSM 11590</strain>
    </source>
</reference>
<dbReference type="Proteomes" id="UP000544872">
    <property type="component" value="Unassembled WGS sequence"/>
</dbReference>
<keyword evidence="3" id="KW-1185">Reference proteome</keyword>
<evidence type="ECO:0000313" key="2">
    <source>
        <dbReference type="EMBL" id="MBB6211991.1"/>
    </source>
</evidence>
<dbReference type="RefSeq" id="WP_184265245.1">
    <property type="nucleotide sequence ID" value="NZ_JACIIX010000015.1"/>
</dbReference>